<evidence type="ECO:0000259" key="4">
    <source>
        <dbReference type="Pfam" id="PF00291"/>
    </source>
</evidence>
<comment type="similarity">
    <text evidence="2">Belongs to the ACC deaminase/D-cysteine desulfhydrase family.</text>
</comment>
<evidence type="ECO:0000256" key="3">
    <source>
        <dbReference type="ARBA" id="ARBA00022898"/>
    </source>
</evidence>
<evidence type="ECO:0000313" key="5">
    <source>
        <dbReference type="EMBL" id="OEU14106.1"/>
    </source>
</evidence>
<dbReference type="Pfam" id="PF00291">
    <property type="entry name" value="PALP"/>
    <property type="match status" value="1"/>
</dbReference>
<name>A0A1E7F7H7_9STRA</name>
<dbReference type="GO" id="GO:0019148">
    <property type="term" value="F:D-cysteine desulfhydrase activity"/>
    <property type="evidence" value="ECO:0007669"/>
    <property type="project" value="TreeGrafter"/>
</dbReference>
<protein>
    <submittedName>
        <fullName evidence="5">Tryptophan synthase beta subunit-like PLP-dependent enzyme</fullName>
    </submittedName>
</protein>
<dbReference type="OrthoDB" id="10266364at2759"/>
<dbReference type="PANTHER" id="PTHR43780:SF2">
    <property type="entry name" value="1-AMINOCYCLOPROPANE-1-CARBOXYLATE DEAMINASE-RELATED"/>
    <property type="match status" value="1"/>
</dbReference>
<gene>
    <name evidence="5" type="ORF">FRACYDRAFT_189029</name>
</gene>
<organism evidence="5 6">
    <name type="scientific">Fragilariopsis cylindrus CCMP1102</name>
    <dbReference type="NCBI Taxonomy" id="635003"/>
    <lineage>
        <taxon>Eukaryota</taxon>
        <taxon>Sar</taxon>
        <taxon>Stramenopiles</taxon>
        <taxon>Ochrophyta</taxon>
        <taxon>Bacillariophyta</taxon>
        <taxon>Bacillariophyceae</taxon>
        <taxon>Bacillariophycidae</taxon>
        <taxon>Bacillariales</taxon>
        <taxon>Bacillariaceae</taxon>
        <taxon>Fragilariopsis</taxon>
    </lineage>
</organism>
<dbReference type="InterPro" id="IPR036052">
    <property type="entry name" value="TrpB-like_PALP_sf"/>
</dbReference>
<sequence>MTIQSPKTLLPYIAPTFARHFKNVPKYRLKLANLPTPLQEVVLNGSSVLQPLRDLDIQLIIKRDDMTAGTELGGNKVRKLEFLLADALDGGYDSVITIGGEQSNHCRATATACRMIGLEPHLILRTGRANEVEANKSQDENDDSFGYVGNILFDRMVGSTIHTCTPGEYGRLGSPALVQSLCDDLESPSCDVGEEEKQKKVYQIPVGGSNGLGTWGYIEAVDEFMHQLDSCDEKIDHVVFASGSGGTAAGISLGLTMAYHQNENMPGLPKIHAVGVCDNPDYFYDTITTIAKDMDIDISSFYEFSEGKIKSDTSIENFVRDHLIVHQGKGRGYASSTAEELDFIIQFAVETGICLDPVYSGKALYQFMKEIEENPDSYRNKRIVFWHTGGSLGNFEKIDALRAKLQSVSTVKRMDVYGRK</sequence>
<evidence type="ECO:0000256" key="1">
    <source>
        <dbReference type="ARBA" id="ARBA00001933"/>
    </source>
</evidence>
<dbReference type="AlphaFoldDB" id="A0A1E7F7H7"/>
<dbReference type="EMBL" id="KV784361">
    <property type="protein sequence ID" value="OEU14106.1"/>
    <property type="molecule type" value="Genomic_DNA"/>
</dbReference>
<dbReference type="KEGG" id="fcy:FRACYDRAFT_189029"/>
<feature type="domain" description="Tryptophan synthase beta chain-like PALP" evidence="4">
    <location>
        <begin position="47"/>
        <end position="389"/>
    </location>
</feature>
<evidence type="ECO:0000256" key="2">
    <source>
        <dbReference type="ARBA" id="ARBA00008639"/>
    </source>
</evidence>
<dbReference type="InterPro" id="IPR027278">
    <property type="entry name" value="ACCD_DCysDesulf"/>
</dbReference>
<evidence type="ECO:0000313" key="6">
    <source>
        <dbReference type="Proteomes" id="UP000095751"/>
    </source>
</evidence>
<keyword evidence="6" id="KW-1185">Reference proteome</keyword>
<proteinExistence type="inferred from homology"/>
<dbReference type="Gene3D" id="3.40.50.1100">
    <property type="match status" value="2"/>
</dbReference>
<dbReference type="InterPro" id="IPR001926">
    <property type="entry name" value="TrpB-like_PALP"/>
</dbReference>
<accession>A0A1E7F7H7</accession>
<dbReference type="PANTHER" id="PTHR43780">
    <property type="entry name" value="1-AMINOCYCLOPROPANE-1-CARBOXYLATE DEAMINASE-RELATED"/>
    <property type="match status" value="1"/>
</dbReference>
<keyword evidence="3" id="KW-0663">Pyridoxal phosphate</keyword>
<comment type="cofactor">
    <cofactor evidence="1">
        <name>pyridoxal 5'-phosphate</name>
        <dbReference type="ChEBI" id="CHEBI:597326"/>
    </cofactor>
</comment>
<dbReference type="Proteomes" id="UP000095751">
    <property type="component" value="Unassembled WGS sequence"/>
</dbReference>
<dbReference type="SUPFAM" id="SSF53686">
    <property type="entry name" value="Tryptophan synthase beta subunit-like PLP-dependent enzymes"/>
    <property type="match status" value="1"/>
</dbReference>
<reference evidence="5 6" key="1">
    <citation type="submission" date="2016-09" db="EMBL/GenBank/DDBJ databases">
        <title>Extensive genetic diversity and differential bi-allelic expression allows diatom success in the polar Southern Ocean.</title>
        <authorList>
            <consortium name="DOE Joint Genome Institute"/>
            <person name="Mock T."/>
            <person name="Otillar R.P."/>
            <person name="Strauss J."/>
            <person name="Dupont C."/>
            <person name="Frickenhaus S."/>
            <person name="Maumus F."/>
            <person name="Mcmullan M."/>
            <person name="Sanges R."/>
            <person name="Schmutz J."/>
            <person name="Toseland A."/>
            <person name="Valas R."/>
            <person name="Veluchamy A."/>
            <person name="Ward B.J."/>
            <person name="Allen A."/>
            <person name="Barry K."/>
            <person name="Falciatore A."/>
            <person name="Ferrante M."/>
            <person name="Fortunato A.E."/>
            <person name="Gloeckner G."/>
            <person name="Gruber A."/>
            <person name="Hipkin R."/>
            <person name="Janech M."/>
            <person name="Kroth P."/>
            <person name="Leese F."/>
            <person name="Lindquist E."/>
            <person name="Lyon B.R."/>
            <person name="Martin J."/>
            <person name="Mayer C."/>
            <person name="Parker M."/>
            <person name="Quesneville H."/>
            <person name="Raymond J."/>
            <person name="Uhlig C."/>
            <person name="Valentin K.U."/>
            <person name="Worden A.Z."/>
            <person name="Armbrust E.V."/>
            <person name="Bowler C."/>
            <person name="Green B."/>
            <person name="Moulton V."/>
            <person name="Van Oosterhout C."/>
            <person name="Grigoriev I."/>
        </authorList>
    </citation>
    <scope>NUCLEOTIDE SEQUENCE [LARGE SCALE GENOMIC DNA]</scope>
    <source>
        <strain evidence="5 6">CCMP1102</strain>
    </source>
</reference>
<dbReference type="InParanoid" id="A0A1E7F7H7"/>